<evidence type="ECO:0000313" key="2">
    <source>
        <dbReference type="Proteomes" id="UP000295096"/>
    </source>
</evidence>
<dbReference type="EMBL" id="SMSJ01000175">
    <property type="protein sequence ID" value="TDH57964.1"/>
    <property type="molecule type" value="Genomic_DNA"/>
</dbReference>
<proteinExistence type="predicted"/>
<gene>
    <name evidence="1" type="ORF">E2C06_35110</name>
</gene>
<accession>A0A4R5Q4W0</accession>
<keyword evidence="2" id="KW-1185">Reference proteome</keyword>
<protein>
    <submittedName>
        <fullName evidence="1">Uncharacterized protein</fullName>
    </submittedName>
</protein>
<name>A0A4R5Q4W0_9PROT</name>
<sequence length="93" mass="10029">MMELHERILEVVVLLQSEGALTTPRQARDLRDHHLPTLRRFAAGEGMPIADLHRALWAIGTAALATSDLVLSEKASMAANCALTLNGCQVPDG</sequence>
<evidence type="ECO:0000313" key="1">
    <source>
        <dbReference type="EMBL" id="TDH57964.1"/>
    </source>
</evidence>
<organism evidence="1 2">
    <name type="scientific">Dankookia rubra</name>
    <dbReference type="NCBI Taxonomy" id="1442381"/>
    <lineage>
        <taxon>Bacteria</taxon>
        <taxon>Pseudomonadati</taxon>
        <taxon>Pseudomonadota</taxon>
        <taxon>Alphaproteobacteria</taxon>
        <taxon>Acetobacterales</taxon>
        <taxon>Roseomonadaceae</taxon>
        <taxon>Dankookia</taxon>
    </lineage>
</organism>
<comment type="caution">
    <text evidence="1">The sequence shown here is derived from an EMBL/GenBank/DDBJ whole genome shotgun (WGS) entry which is preliminary data.</text>
</comment>
<dbReference type="Proteomes" id="UP000295096">
    <property type="component" value="Unassembled WGS sequence"/>
</dbReference>
<dbReference type="RefSeq" id="WP_133293181.1">
    <property type="nucleotide sequence ID" value="NZ_SMSJ01000175.1"/>
</dbReference>
<dbReference type="AlphaFoldDB" id="A0A4R5Q4W0"/>
<reference evidence="1 2" key="1">
    <citation type="journal article" date="2016" name="J. Microbiol.">
        <title>Dankookia rubra gen. nov., sp. nov., an alphaproteobacterium isolated from sediment of a shallow stream.</title>
        <authorList>
            <person name="Kim W.H."/>
            <person name="Kim D.H."/>
            <person name="Kang K."/>
            <person name="Ahn T.Y."/>
        </authorList>
    </citation>
    <scope>NUCLEOTIDE SEQUENCE [LARGE SCALE GENOMIC DNA]</scope>
    <source>
        <strain evidence="1 2">JCM30602</strain>
    </source>
</reference>